<dbReference type="EMBL" id="BT081369">
    <property type="protein sequence ID" value="ACO34927.1"/>
    <property type="molecule type" value="mRNA"/>
</dbReference>
<protein>
    <submittedName>
        <fullName evidence="1">MIP09177p</fullName>
    </submittedName>
</protein>
<reference evidence="1" key="1">
    <citation type="submission" date="2009-03" db="EMBL/GenBank/DDBJ databases">
        <authorList>
            <person name="Carlson J."/>
            <person name="Booth B."/>
            <person name="Frise E."/>
            <person name="Sandler J."/>
            <person name="Wan K."/>
            <person name="Yu C."/>
            <person name="Celniker S."/>
        </authorList>
    </citation>
    <scope>NUCLEOTIDE SEQUENCE</scope>
</reference>
<evidence type="ECO:0000313" key="1">
    <source>
        <dbReference type="EMBL" id="ACO34927.1"/>
    </source>
</evidence>
<organism evidence="1">
    <name type="scientific">Drosophila melanogaster</name>
    <name type="common">Fruit fly</name>
    <dbReference type="NCBI Taxonomy" id="7227"/>
    <lineage>
        <taxon>Eukaryota</taxon>
        <taxon>Metazoa</taxon>
        <taxon>Ecdysozoa</taxon>
        <taxon>Arthropoda</taxon>
        <taxon>Hexapoda</taxon>
        <taxon>Insecta</taxon>
        <taxon>Pterygota</taxon>
        <taxon>Neoptera</taxon>
        <taxon>Endopterygota</taxon>
        <taxon>Diptera</taxon>
        <taxon>Brachycera</taxon>
        <taxon>Muscomorpha</taxon>
        <taxon>Ephydroidea</taxon>
        <taxon>Drosophilidae</taxon>
        <taxon>Drosophila</taxon>
        <taxon>Sophophora</taxon>
    </lineage>
</organism>
<accession>C1C3E0</accession>
<name>C1C3E0_DROME</name>
<gene>
    <name evidence="1" type="primary">MtnA-RA</name>
</gene>
<dbReference type="AlphaFoldDB" id="C1C3E0"/>
<proteinExistence type="evidence at transcript level"/>
<sequence>MGWSSVFHNVHIHMYITLKSVEQYGNLRCLTSEATEGLSFKAQRLELMTCR</sequence>